<comment type="caution">
    <text evidence="2">The sequence shown here is derived from an EMBL/GenBank/DDBJ whole genome shotgun (WGS) entry which is preliminary data.</text>
</comment>
<dbReference type="Gene3D" id="3.90.950.20">
    <property type="entry name" value="CinA-like"/>
    <property type="match status" value="1"/>
</dbReference>
<dbReference type="InterPro" id="IPR008136">
    <property type="entry name" value="CinA_C"/>
</dbReference>
<dbReference type="NCBIfam" id="TIGR00199">
    <property type="entry name" value="PncC_domain"/>
    <property type="match status" value="1"/>
</dbReference>
<evidence type="ECO:0000259" key="1">
    <source>
        <dbReference type="Pfam" id="PF02464"/>
    </source>
</evidence>
<organism evidence="2 3">
    <name type="scientific">Nocardia flavorosea</name>
    <dbReference type="NCBI Taxonomy" id="53429"/>
    <lineage>
        <taxon>Bacteria</taxon>
        <taxon>Bacillati</taxon>
        <taxon>Actinomycetota</taxon>
        <taxon>Actinomycetes</taxon>
        <taxon>Mycobacteriales</taxon>
        <taxon>Nocardiaceae</taxon>
        <taxon>Nocardia</taxon>
    </lineage>
</organism>
<gene>
    <name evidence="2" type="ORF">HGA15_01635</name>
</gene>
<name>A0A846YAQ2_9NOCA</name>
<dbReference type="RefSeq" id="WP_084492322.1">
    <property type="nucleotide sequence ID" value="NZ_JAAXOT010000001.1"/>
</dbReference>
<evidence type="ECO:0000313" key="3">
    <source>
        <dbReference type="Proteomes" id="UP000570678"/>
    </source>
</evidence>
<dbReference type="Pfam" id="PF02464">
    <property type="entry name" value="CinA"/>
    <property type="match status" value="1"/>
</dbReference>
<evidence type="ECO:0000313" key="2">
    <source>
        <dbReference type="EMBL" id="NKY54880.1"/>
    </source>
</evidence>
<keyword evidence="3" id="KW-1185">Reference proteome</keyword>
<dbReference type="SUPFAM" id="SSF142433">
    <property type="entry name" value="CinA-like"/>
    <property type="match status" value="1"/>
</dbReference>
<proteinExistence type="predicted"/>
<protein>
    <submittedName>
        <fullName evidence="2">CinA family protein</fullName>
    </submittedName>
</protein>
<sequence length="172" mass="17531">MSSESDSEELLVPAVLGRGHERAEELAEIAGRAGLQVAVAESLTSGQLAAALGAASDSGEWFRGAVVAYSRAVKHHVLGVPDGPVVCAPAAAAMADGVRTLFEASLAVGVTGAGGPDPQDGHEPGSVWFAVSVDGSVRTHHRIFAGEPAEILDQVVVYAVELLLDAAREQAA</sequence>
<dbReference type="EMBL" id="JAAXOT010000001">
    <property type="protein sequence ID" value="NKY54880.1"/>
    <property type="molecule type" value="Genomic_DNA"/>
</dbReference>
<reference evidence="2 3" key="1">
    <citation type="submission" date="2020-04" db="EMBL/GenBank/DDBJ databases">
        <title>MicrobeNet Type strains.</title>
        <authorList>
            <person name="Nicholson A.C."/>
        </authorList>
    </citation>
    <scope>NUCLEOTIDE SEQUENCE [LARGE SCALE GENOMIC DNA]</scope>
    <source>
        <strain evidence="2 3">JCM 3332</strain>
    </source>
</reference>
<dbReference type="Proteomes" id="UP000570678">
    <property type="component" value="Unassembled WGS sequence"/>
</dbReference>
<feature type="domain" description="CinA C-terminal" evidence="1">
    <location>
        <begin position="23"/>
        <end position="165"/>
    </location>
</feature>
<dbReference type="AlphaFoldDB" id="A0A846YAQ2"/>
<dbReference type="InterPro" id="IPR036653">
    <property type="entry name" value="CinA-like_C"/>
</dbReference>
<accession>A0A846YAQ2</accession>